<sequence>HPERVTAGVECEFDGIEQLAQLEVERGHVDLRVHALQQQQQRGAVVFHVHQGCCVTTWRMTSGGWSFCQERALVSSAGCRYSL</sequence>
<dbReference type="EMBL" id="ML145353">
    <property type="protein sequence ID" value="TBU51251.1"/>
    <property type="molecule type" value="Genomic_DNA"/>
</dbReference>
<evidence type="ECO:0000313" key="2">
    <source>
        <dbReference type="Proteomes" id="UP000292082"/>
    </source>
</evidence>
<reference evidence="1 2" key="1">
    <citation type="submission" date="2019-01" db="EMBL/GenBank/DDBJ databases">
        <title>Draft genome sequences of three monokaryotic isolates of the white-rot basidiomycete fungus Dichomitus squalens.</title>
        <authorList>
            <consortium name="DOE Joint Genome Institute"/>
            <person name="Lopez S.C."/>
            <person name="Andreopoulos B."/>
            <person name="Pangilinan J."/>
            <person name="Lipzen A."/>
            <person name="Riley R."/>
            <person name="Ahrendt S."/>
            <person name="Ng V."/>
            <person name="Barry K."/>
            <person name="Daum C."/>
            <person name="Grigoriev I.V."/>
            <person name="Hilden K.S."/>
            <person name="Makela M.R."/>
            <person name="de Vries R.P."/>
        </authorList>
    </citation>
    <scope>NUCLEOTIDE SEQUENCE [LARGE SCALE GENOMIC DNA]</scope>
    <source>
        <strain evidence="1 2">CBS 464.89</strain>
    </source>
</reference>
<accession>A0A4Q9PE60</accession>
<keyword evidence="2" id="KW-1185">Reference proteome</keyword>
<proteinExistence type="predicted"/>
<dbReference type="Proteomes" id="UP000292082">
    <property type="component" value="Unassembled WGS sequence"/>
</dbReference>
<organism evidence="1 2">
    <name type="scientific">Dichomitus squalens</name>
    <dbReference type="NCBI Taxonomy" id="114155"/>
    <lineage>
        <taxon>Eukaryota</taxon>
        <taxon>Fungi</taxon>
        <taxon>Dikarya</taxon>
        <taxon>Basidiomycota</taxon>
        <taxon>Agaricomycotina</taxon>
        <taxon>Agaricomycetes</taxon>
        <taxon>Polyporales</taxon>
        <taxon>Polyporaceae</taxon>
        <taxon>Dichomitus</taxon>
    </lineage>
</organism>
<dbReference type="AlphaFoldDB" id="A0A4Q9PE60"/>
<name>A0A4Q9PE60_9APHY</name>
<evidence type="ECO:0000313" key="1">
    <source>
        <dbReference type="EMBL" id="TBU51251.1"/>
    </source>
</evidence>
<feature type="non-terminal residue" evidence="1">
    <location>
        <position position="1"/>
    </location>
</feature>
<protein>
    <submittedName>
        <fullName evidence="1">Uncharacterized protein</fullName>
    </submittedName>
</protein>
<gene>
    <name evidence="1" type="ORF">BD310DRAFT_834849</name>
</gene>